<evidence type="ECO:0000313" key="2">
    <source>
        <dbReference type="Proteomes" id="UP001239111"/>
    </source>
</evidence>
<protein>
    <submittedName>
        <fullName evidence="1">Uncharacterized protein</fullName>
    </submittedName>
</protein>
<dbReference type="Proteomes" id="UP001239111">
    <property type="component" value="Chromosome 2"/>
</dbReference>
<evidence type="ECO:0000313" key="1">
    <source>
        <dbReference type="EMBL" id="KAJ8675267.1"/>
    </source>
</evidence>
<keyword evidence="2" id="KW-1185">Reference proteome</keyword>
<gene>
    <name evidence="1" type="ORF">QAD02_011053</name>
</gene>
<sequence>MPSRDDNRSLSTEQRWIPPSTIRRDALAPENSNDVVFRKVRGILNKLTPEKFAKLSNDLLNLELNSNVILKGVIILIFEKALDEPKYSSMYAQLCKRLSEEAANFENNSQKQLIGGHGLRGGFGGIHQAEQNNKLQHNNSSSDNVFKRMLLNKCRIEFENRSKANEVFERREGELLSVEDEERRQSAKRKMLGNIKFIGELGKLEIVSNSILHKCIQQLMDKRSRRSWGDHAEDIECLCQIMRTCGRILDTEKGASLMEQYFKRMNVLAKNAELPLRIRFMLRDVIELRDDKWFGSGGGGGVGGGGRRNQSNAYSFNNQSNRHQNNFQGKHNQQQALNNNGNKEPVRFNKNKMLIGPTEEVSLRPSANSMTFKQPNINPNLPLNNGGIDLFPGRIPESPLMRASAMRRAASPPMLPTKETPAIVIKQGPLDKREKARERKEKGPTKEDVMKKVNAMMDDFITKAIIPDAIQAFKELKIPERFMRYALYTIYSNSLERNEEERNLAADLAAQMRKENVINATQYHDGWKELVNSMAEKESAVPCISSHVAQLTTRAIVDGLMHLSDLASVTENGQHYPLFLLTLQQLHKTQGKNTLTQIFNESKVNLIGQLPEAEKTKERLGEILEDRDLTFLYPLLRIQGDMWKQLEADPSPSSLFKWIKEKLDPSHHSDPGFINALVTVLLKYITQESTFPPGTSPSVLPDKALQEKEVALLKKYQLMLQNLLPTIESQVTAVHSLQVFCLSLNFPKGMLLRWFIALYDLSIVDEDAFMRWKEDVNDAYPGKGDALFQVNAWVAVFEKHLLFAIDSHYLQI</sequence>
<proteinExistence type="predicted"/>
<reference evidence="1" key="1">
    <citation type="submission" date="2023-04" db="EMBL/GenBank/DDBJ databases">
        <title>A chromosome-level genome assembly of the parasitoid wasp Eretmocerus hayati.</title>
        <authorList>
            <person name="Zhong Y."/>
            <person name="Liu S."/>
            <person name="Liu Y."/>
        </authorList>
    </citation>
    <scope>NUCLEOTIDE SEQUENCE</scope>
    <source>
        <strain evidence="1">ZJU_SS_LIU_2023</strain>
    </source>
</reference>
<comment type="caution">
    <text evidence="1">The sequence shown here is derived from an EMBL/GenBank/DDBJ whole genome shotgun (WGS) entry which is preliminary data.</text>
</comment>
<name>A0ACC2NYI6_9HYME</name>
<organism evidence="1 2">
    <name type="scientific">Eretmocerus hayati</name>
    <dbReference type="NCBI Taxonomy" id="131215"/>
    <lineage>
        <taxon>Eukaryota</taxon>
        <taxon>Metazoa</taxon>
        <taxon>Ecdysozoa</taxon>
        <taxon>Arthropoda</taxon>
        <taxon>Hexapoda</taxon>
        <taxon>Insecta</taxon>
        <taxon>Pterygota</taxon>
        <taxon>Neoptera</taxon>
        <taxon>Endopterygota</taxon>
        <taxon>Hymenoptera</taxon>
        <taxon>Apocrita</taxon>
        <taxon>Proctotrupomorpha</taxon>
        <taxon>Chalcidoidea</taxon>
        <taxon>Aphelinidae</taxon>
        <taxon>Aphelininae</taxon>
        <taxon>Eretmocerus</taxon>
    </lineage>
</organism>
<dbReference type="EMBL" id="CM056742">
    <property type="protein sequence ID" value="KAJ8675267.1"/>
    <property type="molecule type" value="Genomic_DNA"/>
</dbReference>
<accession>A0ACC2NYI6</accession>